<dbReference type="SMART" id="SM01208">
    <property type="entry name" value="G5"/>
    <property type="match status" value="1"/>
</dbReference>
<dbReference type="CDD" id="cd22786">
    <property type="entry name" value="DPBB_YuiC-like"/>
    <property type="match status" value="1"/>
</dbReference>
<organism evidence="3 4">
    <name type="scientific">Lentibacillus cibarius</name>
    <dbReference type="NCBI Taxonomy" id="2583219"/>
    <lineage>
        <taxon>Bacteria</taxon>
        <taxon>Bacillati</taxon>
        <taxon>Bacillota</taxon>
        <taxon>Bacilli</taxon>
        <taxon>Bacillales</taxon>
        <taxon>Bacillaceae</taxon>
        <taxon>Lentibacillus</taxon>
    </lineage>
</organism>
<proteinExistence type="predicted"/>
<comment type="caution">
    <text evidence="3">The sequence shown here is derived from an EMBL/GenBank/DDBJ whole genome shotgun (WGS) entry which is preliminary data.</text>
</comment>
<sequence length="399" mass="43893">MRVFSKLLPKLTWKQLLSGVGMIALIAFSGLMVFETTKTEVTLTENGEKQSIKTHADTVEELLAESGITYEKHDAINHQLNTPVKNGMNITYDEANEVTVKVDGDEKHYYTTTDTVGELLKDEGIQLTKHDNMSLDKDASVEDGMTIAIDKAFQVTVNDGGDKERVWTNGGTVEQLLNEHEIELNKLDKIKPAKDKKVKKDTPVTITRIKKVTEEVKAPIDYQVEKREDNSLAKGKRNVIAKGKKGLVVKEYEVTKENGKEINRELIDKTVKRKSESRIVAIGTKVSAQNLTTLSDKSSSDKSGKVMYMNATAYSSNCSGCSGITATGINLNKNPNKKIVSVDTSVIPLGTKVWIEGYGTAIAADTGSNIVGNRIDLHFPSRSSALNFGRKTVKVKVLD</sequence>
<dbReference type="AlphaFoldDB" id="A0A549YGV0"/>
<accession>A0A549YGV0</accession>
<dbReference type="Pfam" id="PF06725">
    <property type="entry name" value="3D"/>
    <property type="match status" value="1"/>
</dbReference>
<dbReference type="PANTHER" id="PTHR39160">
    <property type="entry name" value="CELL WALL-BINDING PROTEIN YOCH"/>
    <property type="match status" value="1"/>
</dbReference>
<dbReference type="SUPFAM" id="SSF50685">
    <property type="entry name" value="Barwin-like endoglucanases"/>
    <property type="match status" value="1"/>
</dbReference>
<gene>
    <name evidence="3" type="ORF">FH966_04830</name>
</gene>
<dbReference type="PROSITE" id="PS51109">
    <property type="entry name" value="G5"/>
    <property type="match status" value="1"/>
</dbReference>
<reference evidence="3 4" key="1">
    <citation type="submission" date="2019-07" db="EMBL/GenBank/DDBJ databases">
        <title>Genomic analysis of Lentibacillus sp. NKC851-2.</title>
        <authorList>
            <person name="Oh Y.J."/>
        </authorList>
    </citation>
    <scope>NUCLEOTIDE SEQUENCE [LARGE SCALE GENOMIC DNA]</scope>
    <source>
        <strain evidence="3 4">NKC851-2</strain>
    </source>
</reference>
<dbReference type="GO" id="GO:0019867">
    <property type="term" value="C:outer membrane"/>
    <property type="evidence" value="ECO:0007669"/>
    <property type="project" value="InterPro"/>
</dbReference>
<feature type="domain" description="G5" evidence="2">
    <location>
        <begin position="206"/>
        <end position="286"/>
    </location>
</feature>
<dbReference type="Gene3D" id="2.40.40.10">
    <property type="entry name" value="RlpA-like domain"/>
    <property type="match status" value="1"/>
</dbReference>
<dbReference type="Proteomes" id="UP000319280">
    <property type="component" value="Unassembled WGS sequence"/>
</dbReference>
<dbReference type="RefSeq" id="WP_142790292.1">
    <property type="nucleotide sequence ID" value="NZ_VJMZ01000001.1"/>
</dbReference>
<dbReference type="InterPro" id="IPR011098">
    <property type="entry name" value="G5_dom"/>
</dbReference>
<dbReference type="EMBL" id="VJMZ01000001">
    <property type="protein sequence ID" value="TRM11104.1"/>
    <property type="molecule type" value="Genomic_DNA"/>
</dbReference>
<evidence type="ECO:0000313" key="4">
    <source>
        <dbReference type="Proteomes" id="UP000319280"/>
    </source>
</evidence>
<evidence type="ECO:0000313" key="3">
    <source>
        <dbReference type="EMBL" id="TRM11104.1"/>
    </source>
</evidence>
<keyword evidence="4" id="KW-1185">Reference proteome</keyword>
<dbReference type="Gene3D" id="2.20.230.10">
    <property type="entry name" value="Resuscitation-promoting factor rpfb"/>
    <property type="match status" value="1"/>
</dbReference>
<name>A0A549YGV0_9BACI</name>
<dbReference type="PANTHER" id="PTHR39160:SF4">
    <property type="entry name" value="RESUSCITATION-PROMOTING FACTOR RPFB"/>
    <property type="match status" value="1"/>
</dbReference>
<dbReference type="GO" id="GO:0004553">
    <property type="term" value="F:hydrolase activity, hydrolyzing O-glycosyl compounds"/>
    <property type="evidence" value="ECO:0007669"/>
    <property type="project" value="InterPro"/>
</dbReference>
<evidence type="ECO:0000259" key="2">
    <source>
        <dbReference type="PROSITE" id="PS51109"/>
    </source>
</evidence>
<keyword evidence="1" id="KW-0732">Signal</keyword>
<dbReference type="Pfam" id="PF03990">
    <property type="entry name" value="DUF348"/>
    <property type="match status" value="3"/>
</dbReference>
<dbReference type="InterPro" id="IPR051933">
    <property type="entry name" value="Resuscitation_pf_RpfB"/>
</dbReference>
<dbReference type="InterPro" id="IPR036908">
    <property type="entry name" value="RlpA-like_sf"/>
</dbReference>
<dbReference type="GO" id="GO:0009254">
    <property type="term" value="P:peptidoglycan turnover"/>
    <property type="evidence" value="ECO:0007669"/>
    <property type="project" value="InterPro"/>
</dbReference>
<evidence type="ECO:0000256" key="1">
    <source>
        <dbReference type="ARBA" id="ARBA00022729"/>
    </source>
</evidence>
<dbReference type="InterPro" id="IPR007137">
    <property type="entry name" value="DUF348"/>
</dbReference>
<dbReference type="Pfam" id="PF07501">
    <property type="entry name" value="G5"/>
    <property type="match status" value="1"/>
</dbReference>
<dbReference type="InterPro" id="IPR010611">
    <property type="entry name" value="3D_dom"/>
</dbReference>
<protein>
    <submittedName>
        <fullName evidence="3">DUF348 domain-containing protein</fullName>
    </submittedName>
</protein>